<dbReference type="GO" id="GO:0004553">
    <property type="term" value="F:hydrolase activity, hydrolyzing O-glycosyl compounds"/>
    <property type="evidence" value="ECO:0007669"/>
    <property type="project" value="InterPro"/>
</dbReference>
<dbReference type="EMBL" id="SMAD01000010">
    <property type="protein sequence ID" value="TCS85830.1"/>
    <property type="molecule type" value="Genomic_DNA"/>
</dbReference>
<dbReference type="SUPFAM" id="SSF49785">
    <property type="entry name" value="Galactose-binding domain-like"/>
    <property type="match status" value="1"/>
</dbReference>
<dbReference type="PANTHER" id="PTHR42732">
    <property type="entry name" value="BETA-GALACTOSIDASE"/>
    <property type="match status" value="1"/>
</dbReference>
<dbReference type="RefSeq" id="WP_132129951.1">
    <property type="nucleotide sequence ID" value="NZ_CP042432.1"/>
</dbReference>
<dbReference type="InterPro" id="IPR036156">
    <property type="entry name" value="Beta-gal/glucu_dom_sf"/>
</dbReference>
<keyword evidence="3" id="KW-0326">Glycosidase</keyword>
<dbReference type="InterPro" id="IPR013783">
    <property type="entry name" value="Ig-like_fold"/>
</dbReference>
<dbReference type="InterPro" id="IPR017853">
    <property type="entry name" value="GH"/>
</dbReference>
<dbReference type="Gene3D" id="2.60.120.260">
    <property type="entry name" value="Galactose-binding domain-like"/>
    <property type="match status" value="1"/>
</dbReference>
<name>A0A4R3KNF9_9SPHI</name>
<keyword evidence="2" id="KW-0378">Hydrolase</keyword>
<dbReference type="InterPro" id="IPR006101">
    <property type="entry name" value="Glyco_hydro_2"/>
</dbReference>
<comment type="similarity">
    <text evidence="1">Belongs to the glycosyl hydrolase 2 family.</text>
</comment>
<dbReference type="Gene3D" id="3.20.20.80">
    <property type="entry name" value="Glycosidases"/>
    <property type="match status" value="1"/>
</dbReference>
<feature type="domain" description="Glycoside hydrolase family 2 immunoglobulin-like beta-sandwich" evidence="4">
    <location>
        <begin position="205"/>
        <end position="316"/>
    </location>
</feature>
<evidence type="ECO:0000256" key="3">
    <source>
        <dbReference type="ARBA" id="ARBA00023295"/>
    </source>
</evidence>
<dbReference type="GO" id="GO:0005975">
    <property type="term" value="P:carbohydrate metabolic process"/>
    <property type="evidence" value="ECO:0007669"/>
    <property type="project" value="InterPro"/>
</dbReference>
<dbReference type="InterPro" id="IPR006104">
    <property type="entry name" value="Glyco_hydro_2_N"/>
</dbReference>
<accession>A0A4R3KNF9</accession>
<dbReference type="InterPro" id="IPR006311">
    <property type="entry name" value="TAT_signal"/>
</dbReference>
<dbReference type="InterPro" id="IPR051913">
    <property type="entry name" value="GH2_Domain-Containing"/>
</dbReference>
<dbReference type="Pfam" id="PF00703">
    <property type="entry name" value="Glyco_hydro_2"/>
    <property type="match status" value="1"/>
</dbReference>
<feature type="domain" description="Glycoside hydrolase family 2 catalytic" evidence="5">
    <location>
        <begin position="318"/>
        <end position="534"/>
    </location>
</feature>
<comment type="caution">
    <text evidence="7">The sequence shown here is derived from an EMBL/GenBank/DDBJ whole genome shotgun (WGS) entry which is preliminary data.</text>
</comment>
<keyword evidence="8" id="KW-1185">Reference proteome</keyword>
<proteinExistence type="inferred from homology"/>
<gene>
    <name evidence="7" type="ORF">EDD80_11028</name>
</gene>
<reference evidence="7 8" key="1">
    <citation type="submission" date="2019-03" db="EMBL/GenBank/DDBJ databases">
        <title>Genomic Encyclopedia of Type Strains, Phase IV (KMG-IV): sequencing the most valuable type-strain genomes for metagenomic binning, comparative biology and taxonomic classification.</title>
        <authorList>
            <person name="Goeker M."/>
        </authorList>
    </citation>
    <scope>NUCLEOTIDE SEQUENCE [LARGE SCALE GENOMIC DNA]</scope>
    <source>
        <strain evidence="7 8">DSM 21100</strain>
    </source>
</reference>
<dbReference type="Gene3D" id="2.60.40.10">
    <property type="entry name" value="Immunoglobulins"/>
    <property type="match status" value="1"/>
</dbReference>
<evidence type="ECO:0000259" key="5">
    <source>
        <dbReference type="Pfam" id="PF02836"/>
    </source>
</evidence>
<evidence type="ECO:0000259" key="4">
    <source>
        <dbReference type="Pfam" id="PF00703"/>
    </source>
</evidence>
<dbReference type="InterPro" id="IPR006102">
    <property type="entry name" value="Ig-like_GH2"/>
</dbReference>
<dbReference type="NCBIfam" id="TIGR01409">
    <property type="entry name" value="TAT_signal_seq"/>
    <property type="match status" value="1"/>
</dbReference>
<evidence type="ECO:0000256" key="2">
    <source>
        <dbReference type="ARBA" id="ARBA00022801"/>
    </source>
</evidence>
<dbReference type="SUPFAM" id="SSF51445">
    <property type="entry name" value="(Trans)glycosidases"/>
    <property type="match status" value="1"/>
</dbReference>
<sequence>MLTRRNFLKNAGGTGALAMLPALTLSAEANRLSGSGKTEEAHDDLLVSLNGPWLFRTDPDDRGDAEKWYELNETSPDWETVSVPHTWQVDQRYHDYLGTAWYRKVFTVPEDWMTKTLRVEFEAVYHSAKVWLNGKYAGEHLRKGYTAFMLDLSGLIRPGENYLVVQAGNRYDDQMLPRNNSYDWAADGGITRPVSLYITPKTYAENVRVTALPDLEQGTATIKVQTQIANTLEDRARLSVTYEILEDRGNRLVLSSGEQVPVVLRAGEHKIIEFPDQVLEKPLLWHFDSPNLYHIVVSLSIDGRVVHTKKDTFGVRKIEVRDAGFYLNGERVWLAGVERMAGSHPEYGMAEPASWIRHDHEDMKNLNCIFTRVHWQQDKRVLDYCDRHGMLIQVEVPTWGGGTFKGMKEEPDQAIMQNGLEQLKEMIGREYNRPSVFSWGLCNEIGGQNPPAYKFAENMLKEAKRLDPYRLCAYASNTLHYTPEKDVSKLMDFIEWNEYHESWLGGDTEDMEKNLQAIHKAFPDKPLVISEYGWCRCAPDRKEGDEKLISILKRHNAIFRKHDYVAGLIFFSYNDYRTHRGDKGIGILKQRVHGVVDLYGSRHPSYYALQEESSPVESLDVSFHDQALHVSIDTRKLIPAYTLRNYRLRWIGYADQDIPLETAEITLPDMKPGYAGAFEFKTSLAAFEKIKVEVLRPTGSVAARARLLFK</sequence>
<dbReference type="PANTHER" id="PTHR42732:SF1">
    <property type="entry name" value="BETA-MANNOSIDASE"/>
    <property type="match status" value="1"/>
</dbReference>
<dbReference type="Proteomes" id="UP000295807">
    <property type="component" value="Unassembled WGS sequence"/>
</dbReference>
<evidence type="ECO:0000313" key="8">
    <source>
        <dbReference type="Proteomes" id="UP000295807"/>
    </source>
</evidence>
<dbReference type="Pfam" id="PF02836">
    <property type="entry name" value="Glyco_hydro_2_C"/>
    <property type="match status" value="1"/>
</dbReference>
<organism evidence="7 8">
    <name type="scientific">Anseongella ginsenosidimutans</name>
    <dbReference type="NCBI Taxonomy" id="496056"/>
    <lineage>
        <taxon>Bacteria</taxon>
        <taxon>Pseudomonadati</taxon>
        <taxon>Bacteroidota</taxon>
        <taxon>Sphingobacteriia</taxon>
        <taxon>Sphingobacteriales</taxon>
        <taxon>Sphingobacteriaceae</taxon>
        <taxon>Anseongella</taxon>
    </lineage>
</organism>
<evidence type="ECO:0000313" key="7">
    <source>
        <dbReference type="EMBL" id="TCS85830.1"/>
    </source>
</evidence>
<dbReference type="PROSITE" id="PS51318">
    <property type="entry name" value="TAT"/>
    <property type="match status" value="1"/>
</dbReference>
<dbReference type="PRINTS" id="PR00132">
    <property type="entry name" value="GLHYDRLASE2"/>
</dbReference>
<dbReference type="InterPro" id="IPR008979">
    <property type="entry name" value="Galactose-bd-like_sf"/>
</dbReference>
<dbReference type="OrthoDB" id="9801077at2"/>
<evidence type="ECO:0000259" key="6">
    <source>
        <dbReference type="Pfam" id="PF02837"/>
    </source>
</evidence>
<dbReference type="InterPro" id="IPR006103">
    <property type="entry name" value="Glyco_hydro_2_cat"/>
</dbReference>
<evidence type="ECO:0000256" key="1">
    <source>
        <dbReference type="ARBA" id="ARBA00007401"/>
    </source>
</evidence>
<dbReference type="Pfam" id="PF02837">
    <property type="entry name" value="Glyco_hydro_2_N"/>
    <property type="match status" value="1"/>
</dbReference>
<dbReference type="AlphaFoldDB" id="A0A4R3KNF9"/>
<protein>
    <submittedName>
        <fullName evidence="7">Beta-glucuronidase</fullName>
    </submittedName>
</protein>
<feature type="domain" description="Glycosyl hydrolases family 2 sugar binding" evidence="6">
    <location>
        <begin position="47"/>
        <end position="200"/>
    </location>
</feature>
<dbReference type="SUPFAM" id="SSF49303">
    <property type="entry name" value="beta-Galactosidase/glucuronidase domain"/>
    <property type="match status" value="1"/>
</dbReference>
<dbReference type="InterPro" id="IPR019546">
    <property type="entry name" value="TAT_signal_bac_arc"/>
</dbReference>